<name>A0A2U9CRZ2_SCOMX</name>
<reference evidence="3 4" key="1">
    <citation type="submission" date="2017-12" db="EMBL/GenBank/DDBJ databases">
        <title>Integrating genomic resources of turbot (Scophthalmus maximus) in depth evaluation of genetic and physical mapping variation across individuals.</title>
        <authorList>
            <person name="Martinez P."/>
        </authorList>
    </citation>
    <scope>NUCLEOTIDE SEQUENCE [LARGE SCALE GENOMIC DNA]</scope>
</reference>
<evidence type="ECO:0000313" key="3">
    <source>
        <dbReference type="EMBL" id="AWP18943.1"/>
    </source>
</evidence>
<gene>
    <name evidence="3" type="ORF">SMAX5B_020899</name>
</gene>
<sequence length="281" mass="30934">MSLLSVAEQAIESCKAEQTKIHDSIQLYRDILQSLTQQPEPGVEEFDCVDDAAAADADADTSPGEKEDIELLEQALEKALRIRTGFGTSKTDPDRHKQSRPFPKDWPCGSLDQTTAPDDKLIHLGHELTHPCQTKEPLAKVTPEAATELGTRKNKYDSCLTADPVTQELETWDRWRPGGGPLCPTGTNSLWEDGMITPLPLTITYTTEAELQELEKLRMRVALLQQEINLEQALLENLSPQLSSIAPGPGCPNPSVLRDMYSLLGEGGERFPATVLDSESD</sequence>
<proteinExistence type="predicted"/>
<evidence type="ECO:0000256" key="1">
    <source>
        <dbReference type="SAM" id="Coils"/>
    </source>
</evidence>
<dbReference type="PANTHER" id="PTHR14870:SF1">
    <property type="entry name" value="TUBULIN EPSILON AND DELTA COMPLEX PROTEIN 2"/>
    <property type="match status" value="1"/>
</dbReference>
<feature type="coiled-coil region" evidence="1">
    <location>
        <begin position="207"/>
        <end position="234"/>
    </location>
</feature>
<evidence type="ECO:0000313" key="4">
    <source>
        <dbReference type="Proteomes" id="UP000246464"/>
    </source>
</evidence>
<dbReference type="InterPro" id="IPR031518">
    <property type="entry name" value="DUF4693"/>
</dbReference>
<keyword evidence="1" id="KW-0175">Coiled coil</keyword>
<dbReference type="PANTHER" id="PTHR14870">
    <property type="entry name" value="TUBULIN EPSILON AND DELTA COMPLEX PROTEIN 2"/>
    <property type="match status" value="1"/>
</dbReference>
<dbReference type="EMBL" id="CP026261">
    <property type="protein sequence ID" value="AWP18943.1"/>
    <property type="molecule type" value="Genomic_DNA"/>
</dbReference>
<dbReference type="Proteomes" id="UP000246464">
    <property type="component" value="Chromosome 19"/>
</dbReference>
<accession>A0A2U9CRZ2</accession>
<evidence type="ECO:0000256" key="2">
    <source>
        <dbReference type="SAM" id="MobiDB-lite"/>
    </source>
</evidence>
<protein>
    <submittedName>
        <fullName evidence="3">Uncharacterized protein</fullName>
    </submittedName>
</protein>
<organism evidence="3 4">
    <name type="scientific">Scophthalmus maximus</name>
    <name type="common">Turbot</name>
    <name type="synonym">Psetta maxima</name>
    <dbReference type="NCBI Taxonomy" id="52904"/>
    <lineage>
        <taxon>Eukaryota</taxon>
        <taxon>Metazoa</taxon>
        <taxon>Chordata</taxon>
        <taxon>Craniata</taxon>
        <taxon>Vertebrata</taxon>
        <taxon>Euteleostomi</taxon>
        <taxon>Actinopterygii</taxon>
        <taxon>Neopterygii</taxon>
        <taxon>Teleostei</taxon>
        <taxon>Neoteleostei</taxon>
        <taxon>Acanthomorphata</taxon>
        <taxon>Carangaria</taxon>
        <taxon>Pleuronectiformes</taxon>
        <taxon>Pleuronectoidei</taxon>
        <taxon>Scophthalmidae</taxon>
        <taxon>Scophthalmus</taxon>
    </lineage>
</organism>
<feature type="region of interest" description="Disordered" evidence="2">
    <location>
        <begin position="84"/>
        <end position="111"/>
    </location>
</feature>
<dbReference type="AlphaFoldDB" id="A0A2U9CRZ2"/>
<keyword evidence="4" id="KW-1185">Reference proteome</keyword>
<dbReference type="Pfam" id="PF15764">
    <property type="entry name" value="DUF4693"/>
    <property type="match status" value="1"/>
</dbReference>